<dbReference type="Proteomes" id="UP000318050">
    <property type="component" value="Unassembled WGS sequence"/>
</dbReference>
<evidence type="ECO:0000256" key="1">
    <source>
        <dbReference type="SAM" id="MobiDB-lite"/>
    </source>
</evidence>
<dbReference type="AlphaFoldDB" id="A0A560IK72"/>
<protein>
    <submittedName>
        <fullName evidence="2">Uncharacterized protein</fullName>
    </submittedName>
</protein>
<evidence type="ECO:0000313" key="2">
    <source>
        <dbReference type="EMBL" id="TWB59406.1"/>
    </source>
</evidence>
<sequence>MLLINPPVDRPMIQPGLAHFGALVGLRTRTTSAVCDKNGTSAVAQPSISKKSGGKARFVRSLRGENFSVELWISVRRSPMPSAAGQRSMHRVFNCRLNVAQRLRPRGRQSAATVEQLVATVLHFVETVLHVVATVEQLVDTLLQDVATVEQVVATVEHVVATVEHAVATVEHLAETVEHVVATVEHVVATVPAWRSKVPVVPGLVCNQPTGCAGREARSSSLSEARKSASRQARITRAAGSSSLPPWFPASSNGTSQSPLAMAEACTPIQAAEPVRGTKSIQYRCVAIT</sequence>
<accession>A0A560IK72</accession>
<dbReference type="EMBL" id="VITT01000008">
    <property type="protein sequence ID" value="TWB59406.1"/>
    <property type="molecule type" value="Genomic_DNA"/>
</dbReference>
<dbReference type="SUPFAM" id="SSF58104">
    <property type="entry name" value="Methyl-accepting chemotaxis protein (MCP) signaling domain"/>
    <property type="match status" value="1"/>
</dbReference>
<evidence type="ECO:0000313" key="3">
    <source>
        <dbReference type="Proteomes" id="UP000318050"/>
    </source>
</evidence>
<name>A0A560IK72_9PROT</name>
<proteinExistence type="predicted"/>
<reference evidence="2 3" key="1">
    <citation type="submission" date="2019-06" db="EMBL/GenBank/DDBJ databases">
        <title>Genomic Encyclopedia of Type Strains, Phase IV (KMG-V): Genome sequencing to study the core and pangenomes of soil and plant-associated prokaryotes.</title>
        <authorList>
            <person name="Whitman W."/>
        </authorList>
    </citation>
    <scope>NUCLEOTIDE SEQUENCE [LARGE SCALE GENOMIC DNA]</scope>
    <source>
        <strain evidence="2 3">BR 11140</strain>
    </source>
</reference>
<feature type="compositionally biased region" description="Polar residues" evidence="1">
    <location>
        <begin position="239"/>
        <end position="256"/>
    </location>
</feature>
<feature type="region of interest" description="Disordered" evidence="1">
    <location>
        <begin position="237"/>
        <end position="256"/>
    </location>
</feature>
<organism evidence="2 3">
    <name type="scientific">Nitrospirillum amazonense</name>
    <dbReference type="NCBI Taxonomy" id="28077"/>
    <lineage>
        <taxon>Bacteria</taxon>
        <taxon>Pseudomonadati</taxon>
        <taxon>Pseudomonadota</taxon>
        <taxon>Alphaproteobacteria</taxon>
        <taxon>Rhodospirillales</taxon>
        <taxon>Azospirillaceae</taxon>
        <taxon>Nitrospirillum</taxon>
    </lineage>
</organism>
<dbReference type="Gene3D" id="1.20.1480.30">
    <property type="entry name" value="Designed four-helix bundle protein"/>
    <property type="match status" value="1"/>
</dbReference>
<comment type="caution">
    <text evidence="2">The sequence shown here is derived from an EMBL/GenBank/DDBJ whole genome shotgun (WGS) entry which is preliminary data.</text>
</comment>
<gene>
    <name evidence="2" type="ORF">FBZ92_10852</name>
</gene>